<protein>
    <submittedName>
        <fullName evidence="2">Uncharacterized protein</fullName>
    </submittedName>
</protein>
<sequence length="91" mass="9465">MDWKLFLTTALAAGIGAAAGAFALVSAGGGGIEHQADAKMLEIGVAILREPARVDDDPMRSWAVKVVEKKSGVSFTDQQRAALLKRAAGGR</sequence>
<dbReference type="EMBL" id="JAFCLK010000012">
    <property type="protein sequence ID" value="MBR1136999.1"/>
    <property type="molecule type" value="Genomic_DNA"/>
</dbReference>
<reference evidence="3" key="1">
    <citation type="journal article" date="2021" name="ISME J.">
        <title>Evolutionary origin and ecological implication of a unique nif island in free-living Bradyrhizobium lineages.</title>
        <authorList>
            <person name="Tao J."/>
        </authorList>
    </citation>
    <scope>NUCLEOTIDE SEQUENCE [LARGE SCALE GENOMIC DNA]</scope>
    <source>
        <strain evidence="3">SZCCT0094</strain>
    </source>
</reference>
<name>A0ABS5G6P7_9BRAD</name>
<comment type="caution">
    <text evidence="2">The sequence shown here is derived from an EMBL/GenBank/DDBJ whole genome shotgun (WGS) entry which is preliminary data.</text>
</comment>
<feature type="signal peptide" evidence="1">
    <location>
        <begin position="1"/>
        <end position="23"/>
    </location>
</feature>
<evidence type="ECO:0000313" key="2">
    <source>
        <dbReference type="EMBL" id="MBR1136999.1"/>
    </source>
</evidence>
<organism evidence="2 3">
    <name type="scientific">Bradyrhizobium denitrificans</name>
    <dbReference type="NCBI Taxonomy" id="2734912"/>
    <lineage>
        <taxon>Bacteria</taxon>
        <taxon>Pseudomonadati</taxon>
        <taxon>Pseudomonadota</taxon>
        <taxon>Alphaproteobacteria</taxon>
        <taxon>Hyphomicrobiales</taxon>
        <taxon>Nitrobacteraceae</taxon>
        <taxon>Bradyrhizobium</taxon>
    </lineage>
</organism>
<gene>
    <name evidence="2" type="ORF">JQ619_14590</name>
</gene>
<keyword evidence="3" id="KW-1185">Reference proteome</keyword>
<evidence type="ECO:0000313" key="3">
    <source>
        <dbReference type="Proteomes" id="UP001314635"/>
    </source>
</evidence>
<accession>A0ABS5G6P7</accession>
<proteinExistence type="predicted"/>
<feature type="chain" id="PRO_5046744821" evidence="1">
    <location>
        <begin position="24"/>
        <end position="91"/>
    </location>
</feature>
<dbReference type="RefSeq" id="WP_172236846.1">
    <property type="nucleotide sequence ID" value="NZ_JABFDP010000012.1"/>
</dbReference>
<dbReference type="Proteomes" id="UP001314635">
    <property type="component" value="Unassembled WGS sequence"/>
</dbReference>
<evidence type="ECO:0000256" key="1">
    <source>
        <dbReference type="SAM" id="SignalP"/>
    </source>
</evidence>
<keyword evidence="1" id="KW-0732">Signal</keyword>